<accession>A0A2N5NHF3</accession>
<gene>
    <name evidence="3" type="ORF">CDL18_09625</name>
</gene>
<dbReference type="InterPro" id="IPR010982">
    <property type="entry name" value="Lambda_DNA-bd_dom_sf"/>
</dbReference>
<sequence length="147" mass="16343">MAQGEILEKKGGTILGNRAVSQELIMLGNRIRECRKEREFSQEILAEKSGVSTNTISRIEGGQMAMSVGILQKIVKALGVDANTLLGVSTEVNETEIWVSAFSSRVQELKENEQEILKHTMNALIESMEKNRLKISTDKSSQVLHTR</sequence>
<comment type="caution">
    <text evidence="3">The sequence shown here is derived from an EMBL/GenBank/DDBJ whole genome shotgun (WGS) entry which is preliminary data.</text>
</comment>
<dbReference type="InterPro" id="IPR001387">
    <property type="entry name" value="Cro/C1-type_HTH"/>
</dbReference>
<name>A0A2N5NHF3_MEDGN</name>
<dbReference type="PROSITE" id="PS50943">
    <property type="entry name" value="HTH_CROC1"/>
    <property type="match status" value="1"/>
</dbReference>
<keyword evidence="1" id="KW-0238">DNA-binding</keyword>
<dbReference type="PANTHER" id="PTHR46797">
    <property type="entry name" value="HTH-TYPE TRANSCRIPTIONAL REGULATOR"/>
    <property type="match status" value="1"/>
</dbReference>
<protein>
    <recommendedName>
        <fullName evidence="2">HTH cro/C1-type domain-containing protein</fullName>
    </recommendedName>
</protein>
<dbReference type="SMART" id="SM00530">
    <property type="entry name" value="HTH_XRE"/>
    <property type="match status" value="1"/>
</dbReference>
<dbReference type="Proteomes" id="UP000234849">
    <property type="component" value="Unassembled WGS sequence"/>
</dbReference>
<evidence type="ECO:0000313" key="4">
    <source>
        <dbReference type="Proteomes" id="UP000234849"/>
    </source>
</evidence>
<evidence type="ECO:0000256" key="1">
    <source>
        <dbReference type="ARBA" id="ARBA00023125"/>
    </source>
</evidence>
<dbReference type="Gene3D" id="1.10.260.40">
    <property type="entry name" value="lambda repressor-like DNA-binding domains"/>
    <property type="match status" value="1"/>
</dbReference>
<dbReference type="EMBL" id="NIHM01000012">
    <property type="protein sequence ID" value="PLT54525.1"/>
    <property type="molecule type" value="Genomic_DNA"/>
</dbReference>
<dbReference type="GO" id="GO:0005829">
    <property type="term" value="C:cytosol"/>
    <property type="evidence" value="ECO:0007669"/>
    <property type="project" value="TreeGrafter"/>
</dbReference>
<dbReference type="InterPro" id="IPR050807">
    <property type="entry name" value="TransReg_Diox_bact_type"/>
</dbReference>
<dbReference type="CDD" id="cd00093">
    <property type="entry name" value="HTH_XRE"/>
    <property type="match status" value="1"/>
</dbReference>
<dbReference type="Pfam" id="PF01381">
    <property type="entry name" value="HTH_3"/>
    <property type="match status" value="1"/>
</dbReference>
<reference evidence="3 4" key="1">
    <citation type="journal article" date="2017" name="Genome Med.">
        <title>A novel Ruminococcus gnavus clade enriched in inflammatory bowel disease patients.</title>
        <authorList>
            <person name="Hall A.B."/>
            <person name="Yassour M."/>
            <person name="Sauk J."/>
            <person name="Garner A."/>
            <person name="Jiang X."/>
            <person name="Arthur T."/>
            <person name="Lagoudas G.K."/>
            <person name="Vatanen T."/>
            <person name="Fornelos N."/>
            <person name="Wilson R."/>
            <person name="Bertha M."/>
            <person name="Cohen M."/>
            <person name="Garber J."/>
            <person name="Khalili H."/>
            <person name="Gevers D."/>
            <person name="Ananthakrishnan A.N."/>
            <person name="Kugathasan S."/>
            <person name="Lander E.S."/>
            <person name="Blainey P."/>
            <person name="Vlamakis H."/>
            <person name="Xavier R.J."/>
            <person name="Huttenhower C."/>
        </authorList>
    </citation>
    <scope>NUCLEOTIDE SEQUENCE [LARGE SCALE GENOMIC DNA]</scope>
    <source>
        <strain evidence="3 4">RJX1118</strain>
    </source>
</reference>
<evidence type="ECO:0000313" key="3">
    <source>
        <dbReference type="EMBL" id="PLT54525.1"/>
    </source>
</evidence>
<proteinExistence type="predicted"/>
<feature type="domain" description="HTH cro/C1-type" evidence="2">
    <location>
        <begin position="31"/>
        <end position="85"/>
    </location>
</feature>
<dbReference type="SUPFAM" id="SSF47413">
    <property type="entry name" value="lambda repressor-like DNA-binding domains"/>
    <property type="match status" value="1"/>
</dbReference>
<evidence type="ECO:0000259" key="2">
    <source>
        <dbReference type="PROSITE" id="PS50943"/>
    </source>
</evidence>
<dbReference type="GO" id="GO:0003677">
    <property type="term" value="F:DNA binding"/>
    <property type="evidence" value="ECO:0007669"/>
    <property type="project" value="UniProtKB-KW"/>
</dbReference>
<dbReference type="PANTHER" id="PTHR46797:SF1">
    <property type="entry name" value="METHYLPHOSPHONATE SYNTHASE"/>
    <property type="match status" value="1"/>
</dbReference>
<dbReference type="GO" id="GO:0003700">
    <property type="term" value="F:DNA-binding transcription factor activity"/>
    <property type="evidence" value="ECO:0007669"/>
    <property type="project" value="TreeGrafter"/>
</dbReference>
<organism evidence="3 4">
    <name type="scientific">Mediterraneibacter gnavus</name>
    <name type="common">Ruminococcus gnavus</name>
    <dbReference type="NCBI Taxonomy" id="33038"/>
    <lineage>
        <taxon>Bacteria</taxon>
        <taxon>Bacillati</taxon>
        <taxon>Bacillota</taxon>
        <taxon>Clostridia</taxon>
        <taxon>Lachnospirales</taxon>
        <taxon>Lachnospiraceae</taxon>
        <taxon>Mediterraneibacter</taxon>
    </lineage>
</organism>
<dbReference type="AlphaFoldDB" id="A0A2N5NHF3"/>